<dbReference type="Pfam" id="PF03358">
    <property type="entry name" value="FMN_red"/>
    <property type="match status" value="1"/>
</dbReference>
<protein>
    <submittedName>
        <fullName evidence="6">NAD(P)H dehydrogenase (Quinone)</fullName>
        <ecNumber evidence="6">1.6.5.2</ecNumber>
    </submittedName>
</protein>
<dbReference type="NCBIfam" id="TIGR01755">
    <property type="entry name" value="flav_wrbA"/>
    <property type="match status" value="1"/>
</dbReference>
<keyword evidence="4" id="KW-0288">FMN</keyword>
<dbReference type="InterPro" id="IPR029039">
    <property type="entry name" value="Flavoprotein-like_sf"/>
</dbReference>
<dbReference type="EMBL" id="CAKLCM010000002">
    <property type="protein sequence ID" value="CAH0524979.1"/>
    <property type="molecule type" value="Genomic_DNA"/>
</dbReference>
<keyword evidence="7" id="KW-1185">Reference proteome</keyword>
<dbReference type="Proteomes" id="UP000838160">
    <property type="component" value="Unassembled WGS sequence"/>
</dbReference>
<dbReference type="InterPro" id="IPR001226">
    <property type="entry name" value="Flavodoxin_CS"/>
</dbReference>
<keyword evidence="3" id="KW-0285">Flavoprotein</keyword>
<dbReference type="SUPFAM" id="SSF52218">
    <property type="entry name" value="Flavoproteins"/>
    <property type="match status" value="1"/>
</dbReference>
<dbReference type="NCBIfam" id="NF002999">
    <property type="entry name" value="PRK03767.1"/>
    <property type="match status" value="1"/>
</dbReference>
<proteinExistence type="inferred from homology"/>
<evidence type="ECO:0000256" key="1">
    <source>
        <dbReference type="ARBA" id="ARBA00001917"/>
    </source>
</evidence>
<evidence type="ECO:0000256" key="4">
    <source>
        <dbReference type="ARBA" id="ARBA00022643"/>
    </source>
</evidence>
<evidence type="ECO:0000256" key="2">
    <source>
        <dbReference type="ARBA" id="ARBA00006961"/>
    </source>
</evidence>
<dbReference type="RefSeq" id="WP_237483692.1">
    <property type="nucleotide sequence ID" value="NZ_CAKLCM010000002.1"/>
</dbReference>
<dbReference type="PROSITE" id="PS00201">
    <property type="entry name" value="FLAVODOXIN"/>
    <property type="match status" value="1"/>
</dbReference>
<dbReference type="PANTHER" id="PTHR30546">
    <property type="entry name" value="FLAVODOXIN-RELATED PROTEIN WRBA-RELATED"/>
    <property type="match status" value="1"/>
</dbReference>
<organism evidence="6 7">
    <name type="scientific">Vibrio hippocampi</name>
    <dbReference type="NCBI Taxonomy" id="654686"/>
    <lineage>
        <taxon>Bacteria</taxon>
        <taxon>Pseudomonadati</taxon>
        <taxon>Pseudomonadota</taxon>
        <taxon>Gammaproteobacteria</taxon>
        <taxon>Vibrionales</taxon>
        <taxon>Vibrionaceae</taxon>
        <taxon>Vibrio</taxon>
    </lineage>
</organism>
<evidence type="ECO:0000256" key="3">
    <source>
        <dbReference type="ARBA" id="ARBA00022630"/>
    </source>
</evidence>
<evidence type="ECO:0000313" key="6">
    <source>
        <dbReference type="EMBL" id="CAH0524979.1"/>
    </source>
</evidence>
<dbReference type="InterPro" id="IPR010089">
    <property type="entry name" value="Flavoprotein_WrbA-like"/>
</dbReference>
<dbReference type="PROSITE" id="PS50902">
    <property type="entry name" value="FLAVODOXIN_LIKE"/>
    <property type="match status" value="1"/>
</dbReference>
<dbReference type="Gene3D" id="3.40.50.360">
    <property type="match status" value="1"/>
</dbReference>
<accession>A0ABN8DDE2</accession>
<comment type="cofactor">
    <cofactor evidence="1">
        <name>FMN</name>
        <dbReference type="ChEBI" id="CHEBI:58210"/>
    </cofactor>
</comment>
<comment type="similarity">
    <text evidence="2">Belongs to the WrbA family.</text>
</comment>
<evidence type="ECO:0000259" key="5">
    <source>
        <dbReference type="PROSITE" id="PS50902"/>
    </source>
</evidence>
<comment type="caution">
    <text evidence="6">The sequence shown here is derived from an EMBL/GenBank/DDBJ whole genome shotgun (WGS) entry which is preliminary data.</text>
</comment>
<reference evidence="6" key="1">
    <citation type="submission" date="2021-12" db="EMBL/GenBank/DDBJ databases">
        <authorList>
            <person name="Rodrigo-Torres L."/>
            <person name="Arahal R. D."/>
            <person name="Lucena T."/>
        </authorList>
    </citation>
    <scope>NUCLEOTIDE SEQUENCE</scope>
    <source>
        <strain evidence="6">CECT 8226</strain>
    </source>
</reference>
<keyword evidence="6" id="KW-0560">Oxidoreductase</keyword>
<gene>
    <name evidence="6" type="ORF">VHP8226_00656</name>
</gene>
<name>A0ABN8DDE2_9VIBR</name>
<evidence type="ECO:0000313" key="7">
    <source>
        <dbReference type="Proteomes" id="UP000838160"/>
    </source>
</evidence>
<dbReference type="InterPro" id="IPR008254">
    <property type="entry name" value="Flavodoxin/NO_synth"/>
</dbReference>
<feature type="domain" description="Flavodoxin-like" evidence="5">
    <location>
        <begin position="6"/>
        <end position="199"/>
    </location>
</feature>
<dbReference type="InterPro" id="IPR005025">
    <property type="entry name" value="FMN_Rdtase-like_dom"/>
</dbReference>
<dbReference type="GO" id="GO:0003955">
    <property type="term" value="F:NAD(P)H dehydrogenase (quinone) activity"/>
    <property type="evidence" value="ECO:0007669"/>
    <property type="project" value="UniProtKB-EC"/>
</dbReference>
<dbReference type="PANTHER" id="PTHR30546:SF23">
    <property type="entry name" value="FLAVOPROTEIN-LIKE PROTEIN YCP4-RELATED"/>
    <property type="match status" value="1"/>
</dbReference>
<sequence>MSPCRVLVLYYSRHGSTQQLARAIARGVESVEGCQAMLRTVPEIALADKVVAEKEVAEGETRRTSSDDACVTLDELKQCDGLAMGSPVWFGNMAAPLKHFWDQTTTLWVSGDLIDKPACVFTSSSSLHGGQESVQQSLLLPLLHHGMLIMGIPYSEPELHHTHSGGTPYGASHVATAEQGSALTAEEKRLAQALGARLANTALKLRQTTIKGDR</sequence>
<dbReference type="EC" id="1.6.5.2" evidence="6"/>